<accession>A0ABV8GMP5</accession>
<dbReference type="Proteomes" id="UP001595851">
    <property type="component" value="Unassembled WGS sequence"/>
</dbReference>
<dbReference type="SMART" id="SM00829">
    <property type="entry name" value="PKS_ER"/>
    <property type="match status" value="1"/>
</dbReference>
<dbReference type="PANTHER" id="PTHR11695:SF294">
    <property type="entry name" value="RETICULON-4-INTERACTING PROTEIN 1, MITOCHONDRIAL"/>
    <property type="match status" value="1"/>
</dbReference>
<evidence type="ECO:0000256" key="1">
    <source>
        <dbReference type="ARBA" id="ARBA00023002"/>
    </source>
</evidence>
<protein>
    <submittedName>
        <fullName evidence="3">NAD(P)-dependent alcohol dehydrogenase</fullName>
    </submittedName>
</protein>
<dbReference type="CDD" id="cd08267">
    <property type="entry name" value="MDR1"/>
    <property type="match status" value="1"/>
</dbReference>
<keyword evidence="1" id="KW-0560">Oxidoreductase</keyword>
<dbReference type="Pfam" id="PF13602">
    <property type="entry name" value="ADH_zinc_N_2"/>
    <property type="match status" value="1"/>
</dbReference>
<name>A0ABV8GMP5_9ACTN</name>
<comment type="caution">
    <text evidence="3">The sequence shown here is derived from an EMBL/GenBank/DDBJ whole genome shotgun (WGS) entry which is preliminary data.</text>
</comment>
<dbReference type="PANTHER" id="PTHR11695">
    <property type="entry name" value="ALCOHOL DEHYDROGENASE RELATED"/>
    <property type="match status" value="1"/>
</dbReference>
<dbReference type="Gene3D" id="3.40.50.720">
    <property type="entry name" value="NAD(P)-binding Rossmann-like Domain"/>
    <property type="match status" value="1"/>
</dbReference>
<feature type="domain" description="Enoyl reductase (ER)" evidence="2">
    <location>
        <begin position="10"/>
        <end position="320"/>
    </location>
</feature>
<evidence type="ECO:0000259" key="2">
    <source>
        <dbReference type="SMART" id="SM00829"/>
    </source>
</evidence>
<organism evidence="3 4">
    <name type="scientific">Nonomuraea purpurea</name>
    <dbReference type="NCBI Taxonomy" id="1849276"/>
    <lineage>
        <taxon>Bacteria</taxon>
        <taxon>Bacillati</taxon>
        <taxon>Actinomycetota</taxon>
        <taxon>Actinomycetes</taxon>
        <taxon>Streptosporangiales</taxon>
        <taxon>Streptosporangiaceae</taxon>
        <taxon>Nonomuraea</taxon>
    </lineage>
</organism>
<dbReference type="SUPFAM" id="SSF50129">
    <property type="entry name" value="GroES-like"/>
    <property type="match status" value="1"/>
</dbReference>
<dbReference type="RefSeq" id="WP_379534072.1">
    <property type="nucleotide sequence ID" value="NZ_JBHSBI010000033.1"/>
</dbReference>
<dbReference type="InterPro" id="IPR020843">
    <property type="entry name" value="ER"/>
</dbReference>
<dbReference type="EMBL" id="JBHSBI010000033">
    <property type="protein sequence ID" value="MFC4014224.1"/>
    <property type="molecule type" value="Genomic_DNA"/>
</dbReference>
<gene>
    <name evidence="3" type="ORF">ACFOY2_43855</name>
</gene>
<evidence type="ECO:0000313" key="4">
    <source>
        <dbReference type="Proteomes" id="UP001595851"/>
    </source>
</evidence>
<dbReference type="Pfam" id="PF08240">
    <property type="entry name" value="ADH_N"/>
    <property type="match status" value="1"/>
</dbReference>
<dbReference type="InterPro" id="IPR036291">
    <property type="entry name" value="NAD(P)-bd_dom_sf"/>
</dbReference>
<dbReference type="SUPFAM" id="SSF51735">
    <property type="entry name" value="NAD(P)-binding Rossmann-fold domains"/>
    <property type="match status" value="1"/>
</dbReference>
<evidence type="ECO:0000313" key="3">
    <source>
        <dbReference type="EMBL" id="MFC4014224.1"/>
    </source>
</evidence>
<sequence length="322" mass="34713">MKAIIRDAYGPADVLRLGEVKKPVPGDDDVLLRVHAAGVDMGVWHLLEGVPYLMRPAIGFRKPKNPLIGNDIAGKVEAVGANVTRFKPGDRVFGTCDAAFAEFVRTPQDRLAAVPENLMFEQAAALPTSGMTALTALRDAGKVRPGQRVLVIGAGGGVGTFAVQLAKAFGAEVTGVCSTSKVELVRSIGADDIVDYTVEDFADGKRRYDLIIDMASNRSLTHLRRALTPRGTFVIVGGEEGGRWLAGMDRQLRAVLLGPFVRYQPRVVFAFPKLELLETLAGLAEQGKITPVISKTFPLRETPEAVRELAKGHTRGKMVITM</sequence>
<proteinExistence type="predicted"/>
<dbReference type="InterPro" id="IPR002364">
    <property type="entry name" value="Quin_OxRdtase/zeta-crystal_CS"/>
</dbReference>
<dbReference type="Gene3D" id="3.90.180.10">
    <property type="entry name" value="Medium-chain alcohol dehydrogenases, catalytic domain"/>
    <property type="match status" value="1"/>
</dbReference>
<reference evidence="4" key="1">
    <citation type="journal article" date="2019" name="Int. J. Syst. Evol. Microbiol.">
        <title>The Global Catalogue of Microorganisms (GCM) 10K type strain sequencing project: providing services to taxonomists for standard genome sequencing and annotation.</title>
        <authorList>
            <consortium name="The Broad Institute Genomics Platform"/>
            <consortium name="The Broad Institute Genome Sequencing Center for Infectious Disease"/>
            <person name="Wu L."/>
            <person name="Ma J."/>
        </authorList>
    </citation>
    <scope>NUCLEOTIDE SEQUENCE [LARGE SCALE GENOMIC DNA]</scope>
    <source>
        <strain evidence="4">TBRC 1276</strain>
    </source>
</reference>
<dbReference type="PROSITE" id="PS01162">
    <property type="entry name" value="QOR_ZETA_CRYSTAL"/>
    <property type="match status" value="1"/>
</dbReference>
<dbReference type="InterPro" id="IPR011032">
    <property type="entry name" value="GroES-like_sf"/>
</dbReference>
<dbReference type="InterPro" id="IPR013154">
    <property type="entry name" value="ADH-like_N"/>
</dbReference>
<keyword evidence="4" id="KW-1185">Reference proteome</keyword>
<dbReference type="InterPro" id="IPR050700">
    <property type="entry name" value="YIM1/Zinc_Alcohol_DH_Fams"/>
</dbReference>